<dbReference type="GO" id="GO:0006020">
    <property type="term" value="P:inositol metabolic process"/>
    <property type="evidence" value="ECO:0007669"/>
    <property type="project" value="TreeGrafter"/>
</dbReference>
<feature type="binding site" evidence="1">
    <location>
        <position position="85"/>
    </location>
    <ligand>
        <name>Mg(2+)</name>
        <dbReference type="ChEBI" id="CHEBI:18420"/>
        <label>1</label>
        <note>catalytic</note>
    </ligand>
</feature>
<accession>A0A6V8K4Q9</accession>
<dbReference type="EMBL" id="BLPF01000001">
    <property type="protein sequence ID" value="GFJ77381.1"/>
    <property type="molecule type" value="Genomic_DNA"/>
</dbReference>
<comment type="cofactor">
    <cofactor evidence="1">
        <name>Mg(2+)</name>
        <dbReference type="ChEBI" id="CHEBI:18420"/>
    </cofactor>
</comment>
<dbReference type="Gene3D" id="3.30.540.10">
    <property type="entry name" value="Fructose-1,6-Bisphosphatase, subunit A, domain 1"/>
    <property type="match status" value="1"/>
</dbReference>
<keyword evidence="1" id="KW-0460">Magnesium</keyword>
<feature type="binding site" evidence="1">
    <location>
        <position position="67"/>
    </location>
    <ligand>
        <name>Mg(2+)</name>
        <dbReference type="ChEBI" id="CHEBI:18420"/>
        <label>1</label>
        <note>catalytic</note>
    </ligand>
</feature>
<dbReference type="SUPFAM" id="SSF56655">
    <property type="entry name" value="Carbohydrate phosphatase"/>
    <property type="match status" value="1"/>
</dbReference>
<dbReference type="PRINTS" id="PR00377">
    <property type="entry name" value="IMPHPHTASES"/>
</dbReference>
<dbReference type="PANTHER" id="PTHR20854">
    <property type="entry name" value="INOSITOL MONOPHOSPHATASE"/>
    <property type="match status" value="1"/>
</dbReference>
<dbReference type="InterPro" id="IPR000760">
    <property type="entry name" value="Inositol_monophosphatase-like"/>
</dbReference>
<dbReference type="PANTHER" id="PTHR20854:SF4">
    <property type="entry name" value="INOSITOL-1-MONOPHOSPHATASE-RELATED"/>
    <property type="match status" value="1"/>
</dbReference>
<comment type="caution">
    <text evidence="2">The sequence shown here is derived from an EMBL/GenBank/DDBJ whole genome shotgun (WGS) entry which is preliminary data.</text>
</comment>
<dbReference type="Gene3D" id="3.40.190.80">
    <property type="match status" value="1"/>
</dbReference>
<dbReference type="GO" id="GO:0007165">
    <property type="term" value="P:signal transduction"/>
    <property type="evidence" value="ECO:0007669"/>
    <property type="project" value="TreeGrafter"/>
</dbReference>
<feature type="binding site" evidence="1">
    <location>
        <position position="84"/>
    </location>
    <ligand>
        <name>Mg(2+)</name>
        <dbReference type="ChEBI" id="CHEBI:18420"/>
        <label>1</label>
        <note>catalytic</note>
    </ligand>
</feature>
<name>A0A6V8K4Q9_9ACTN</name>
<evidence type="ECO:0000313" key="3">
    <source>
        <dbReference type="Proteomes" id="UP000482800"/>
    </source>
</evidence>
<dbReference type="Pfam" id="PF00459">
    <property type="entry name" value="Inositol_P"/>
    <property type="match status" value="1"/>
</dbReference>
<protein>
    <submittedName>
        <fullName evidence="2">Histidinol-phosphatase</fullName>
    </submittedName>
</protein>
<evidence type="ECO:0000256" key="1">
    <source>
        <dbReference type="PIRSR" id="PIRSR600760-2"/>
    </source>
</evidence>
<gene>
    <name evidence="2" type="primary">imp</name>
    <name evidence="2" type="ORF">Phou_015610</name>
</gene>
<feature type="binding site" evidence="1">
    <location>
        <position position="82"/>
    </location>
    <ligand>
        <name>Mg(2+)</name>
        <dbReference type="ChEBI" id="CHEBI:18420"/>
        <label>1</label>
        <note>catalytic</note>
    </ligand>
</feature>
<dbReference type="GO" id="GO:0008934">
    <property type="term" value="F:inositol monophosphate 1-phosphatase activity"/>
    <property type="evidence" value="ECO:0007669"/>
    <property type="project" value="TreeGrafter"/>
</dbReference>
<dbReference type="GO" id="GO:0046872">
    <property type="term" value="F:metal ion binding"/>
    <property type="evidence" value="ECO:0007669"/>
    <property type="project" value="UniProtKB-KW"/>
</dbReference>
<dbReference type="Proteomes" id="UP000482800">
    <property type="component" value="Unassembled WGS sequence"/>
</dbReference>
<reference evidence="2 3" key="2">
    <citation type="submission" date="2020-03" db="EMBL/GenBank/DDBJ databases">
        <authorList>
            <person name="Ichikawa N."/>
            <person name="Kimura A."/>
            <person name="Kitahashi Y."/>
            <person name="Uohara A."/>
        </authorList>
    </citation>
    <scope>NUCLEOTIDE SEQUENCE [LARGE SCALE GENOMIC DNA]</scope>
    <source>
        <strain evidence="2 3">NBRC 108639</strain>
    </source>
</reference>
<dbReference type="AlphaFoldDB" id="A0A6V8K4Q9"/>
<keyword evidence="1" id="KW-0479">Metal-binding</keyword>
<keyword evidence="3" id="KW-1185">Reference proteome</keyword>
<feature type="binding site" evidence="1">
    <location>
        <position position="215"/>
    </location>
    <ligand>
        <name>Mg(2+)</name>
        <dbReference type="ChEBI" id="CHEBI:18420"/>
        <label>1</label>
        <note>catalytic</note>
    </ligand>
</feature>
<evidence type="ECO:0000313" key="2">
    <source>
        <dbReference type="EMBL" id="GFJ77381.1"/>
    </source>
</evidence>
<proteinExistence type="predicted"/>
<reference evidence="2 3" key="1">
    <citation type="submission" date="2020-03" db="EMBL/GenBank/DDBJ databases">
        <title>Whole genome shotgun sequence of Phytohabitans houttuyneae NBRC 108639.</title>
        <authorList>
            <person name="Komaki H."/>
            <person name="Tamura T."/>
        </authorList>
    </citation>
    <scope>NUCLEOTIDE SEQUENCE [LARGE SCALE GENOMIC DNA]</scope>
    <source>
        <strain evidence="2 3">NBRC 108639</strain>
    </source>
</reference>
<sequence length="271" mass="28822">MSSDLDLAVDATVNAAGLAMGYFTRVTRIRRERKQDGSIVTEADRAVEAAIRQTLAAARPRDAVLGEEEGQRGDSGRRWIIDPIDGTAMFAEGDDRWSVLLALEVDGQIVAGVAAVPAQRRIWWAERAAGAFVADLTGAGPIHERHIVAHGQATSDVTASRFAVVPDPAALPQDNWLFAELAALTTPLPWTAHPALLVAAGELDLAVQTRGQVWDFATTSLIVTEAGGQFSGFSGRGHPHTGPALYSASHSLHQAALDHLGKGHSEIHRAL</sequence>
<organism evidence="2 3">
    <name type="scientific">Phytohabitans houttuyneae</name>
    <dbReference type="NCBI Taxonomy" id="1076126"/>
    <lineage>
        <taxon>Bacteria</taxon>
        <taxon>Bacillati</taxon>
        <taxon>Actinomycetota</taxon>
        <taxon>Actinomycetes</taxon>
        <taxon>Micromonosporales</taxon>
        <taxon>Micromonosporaceae</taxon>
    </lineage>
</organism>